<organism evidence="2">
    <name type="scientific">candidate division TA06 bacterium ADurb.Bin131</name>
    <dbReference type="NCBI Taxonomy" id="1852827"/>
    <lineage>
        <taxon>Bacteria</taxon>
        <taxon>Bacteria division TA06</taxon>
    </lineage>
</organism>
<dbReference type="CDD" id="cd16148">
    <property type="entry name" value="sulfatase_like"/>
    <property type="match status" value="1"/>
</dbReference>
<dbReference type="InterPro" id="IPR052701">
    <property type="entry name" value="GAG_Ulvan_Degrading_Sulfatases"/>
</dbReference>
<dbReference type="InterPro" id="IPR017850">
    <property type="entry name" value="Alkaline_phosphatase_core_sf"/>
</dbReference>
<dbReference type="Proteomes" id="UP000485562">
    <property type="component" value="Unassembled WGS sequence"/>
</dbReference>
<dbReference type="GO" id="GO:0047753">
    <property type="term" value="F:choline-sulfatase activity"/>
    <property type="evidence" value="ECO:0007669"/>
    <property type="project" value="UniProtKB-EC"/>
</dbReference>
<feature type="domain" description="Sulfatase N-terminal" evidence="1">
    <location>
        <begin position="3"/>
        <end position="334"/>
    </location>
</feature>
<dbReference type="SUPFAM" id="SSF53649">
    <property type="entry name" value="Alkaline phosphatase-like"/>
    <property type="match status" value="1"/>
</dbReference>
<protein>
    <submittedName>
        <fullName evidence="2">Choline-sulfatase</fullName>
        <ecNumber evidence="2">3.1.6.6</ecNumber>
    </submittedName>
</protein>
<dbReference type="InterPro" id="IPR000917">
    <property type="entry name" value="Sulfatase_N"/>
</dbReference>
<dbReference type="Gene3D" id="3.40.720.10">
    <property type="entry name" value="Alkaline Phosphatase, subunit A"/>
    <property type="match status" value="1"/>
</dbReference>
<reference evidence="2" key="1">
    <citation type="submission" date="2017-02" db="EMBL/GenBank/DDBJ databases">
        <title>Delving into the versatile metabolic prowess of the omnipresent phylum Bacteroidetes.</title>
        <authorList>
            <person name="Nobu M.K."/>
            <person name="Mei R."/>
            <person name="Narihiro T."/>
            <person name="Kuroda K."/>
            <person name="Liu W.-T."/>
        </authorList>
    </citation>
    <scope>NUCLEOTIDE SEQUENCE</scope>
    <source>
        <strain evidence="2">ADurb.Bin131</strain>
    </source>
</reference>
<dbReference type="Pfam" id="PF00884">
    <property type="entry name" value="Sulfatase"/>
    <property type="match status" value="1"/>
</dbReference>
<evidence type="ECO:0000259" key="1">
    <source>
        <dbReference type="Pfam" id="PF00884"/>
    </source>
</evidence>
<dbReference type="PANTHER" id="PTHR43751">
    <property type="entry name" value="SULFATASE"/>
    <property type="match status" value="1"/>
</dbReference>
<accession>A0A1V6C979</accession>
<dbReference type="PANTHER" id="PTHR43751:SF3">
    <property type="entry name" value="SULFATASE N-TERMINAL DOMAIN-CONTAINING PROTEIN"/>
    <property type="match status" value="1"/>
</dbReference>
<sequence length="488" mass="55996">MRILIIDIDTLRPDHLGCYGYHRNTSPNIDSIAEKGIVFTNYYCSDAPCLPSRAALVTGKHGIHTGVVNHGGRMADMFSEGKNRGFSDKLRYGSLWGMLSSNRFHTVSISTFGGRHGAWWFHAGLNEVYDIGFNGMESAEQVTPVVLDWIERNAEKDNWCLHIHYWDPHVPYRVPVEFGNPFEKECLPSWITDETVEKWKKCVGGHSALDYGMFGPAEVQARFPGHPVMITDMDAARKMIDGYDCGIKYADQHLGIIFDTLATKNILDDMTVIITSDHGENLGELGCCSEHGTSDYITHRIPLIIRWPGDMKECIIDDGLHYNIDLLPTLAEMLEIKIPEGIDGISFAKTIKDGSKCSREYLVLSQCCHGCQRSVRWNDYIYIRTYHDFYHLYPDEMLFNISQDPHEQKNLAFDMPGLCREAAHLYLKWYDNMMMSSLYFVDPLWMVIKEGGPFHSRGRLKDYCKRLEKTQRAWAIPELKKRHTQEFI</sequence>
<gene>
    <name evidence="2" type="primary">betC_2</name>
    <name evidence="2" type="ORF">BWX89_00989</name>
</gene>
<keyword evidence="2" id="KW-0378">Hydrolase</keyword>
<evidence type="ECO:0000313" key="2">
    <source>
        <dbReference type="EMBL" id="OQB73390.1"/>
    </source>
</evidence>
<dbReference type="EMBL" id="MWDQ01000082">
    <property type="protein sequence ID" value="OQB73390.1"/>
    <property type="molecule type" value="Genomic_DNA"/>
</dbReference>
<dbReference type="AlphaFoldDB" id="A0A1V6C979"/>
<proteinExistence type="predicted"/>
<dbReference type="EC" id="3.1.6.6" evidence="2"/>
<comment type="caution">
    <text evidence="2">The sequence shown here is derived from an EMBL/GenBank/DDBJ whole genome shotgun (WGS) entry which is preliminary data.</text>
</comment>
<name>A0A1V6C979_UNCT6</name>